<dbReference type="RefSeq" id="WP_229825128.1">
    <property type="nucleotide sequence ID" value="NZ_BMRC01000054.1"/>
</dbReference>
<dbReference type="PANTHER" id="PTHR46796:SF15">
    <property type="entry name" value="BLL1074 PROTEIN"/>
    <property type="match status" value="1"/>
</dbReference>
<keyword evidence="2" id="KW-0238">DNA-binding</keyword>
<dbReference type="SMART" id="SM00342">
    <property type="entry name" value="HTH_ARAC"/>
    <property type="match status" value="1"/>
</dbReference>
<feature type="domain" description="HTH araC/xylS-type" evidence="4">
    <location>
        <begin position="154"/>
        <end position="252"/>
    </location>
</feature>
<dbReference type="PANTHER" id="PTHR46796">
    <property type="entry name" value="HTH-TYPE TRANSCRIPTIONAL ACTIVATOR RHAS-RELATED"/>
    <property type="match status" value="1"/>
</dbReference>
<comment type="caution">
    <text evidence="5">The sequence shown here is derived from an EMBL/GenBank/DDBJ whole genome shotgun (WGS) entry which is preliminary data.</text>
</comment>
<reference evidence="5 6" key="1">
    <citation type="submission" date="2024-09" db="EMBL/GenBank/DDBJ databases">
        <authorList>
            <person name="Sun Q."/>
            <person name="Mori K."/>
        </authorList>
    </citation>
    <scope>NUCLEOTIDE SEQUENCE [LARGE SCALE GENOMIC DNA]</scope>
    <source>
        <strain evidence="5 6">CCM 3426</strain>
    </source>
</reference>
<dbReference type="Gene3D" id="1.10.10.60">
    <property type="entry name" value="Homeodomain-like"/>
    <property type="match status" value="1"/>
</dbReference>
<dbReference type="InterPro" id="IPR018060">
    <property type="entry name" value="HTH_AraC"/>
</dbReference>
<dbReference type="EMBL" id="JBHMEI010000110">
    <property type="protein sequence ID" value="MFB9210062.1"/>
    <property type="molecule type" value="Genomic_DNA"/>
</dbReference>
<keyword evidence="1" id="KW-0805">Transcription regulation</keyword>
<keyword evidence="3" id="KW-0804">Transcription</keyword>
<dbReference type="InterPro" id="IPR018062">
    <property type="entry name" value="HTH_AraC-typ_CS"/>
</dbReference>
<evidence type="ECO:0000259" key="4">
    <source>
        <dbReference type="PROSITE" id="PS01124"/>
    </source>
</evidence>
<evidence type="ECO:0000256" key="1">
    <source>
        <dbReference type="ARBA" id="ARBA00023015"/>
    </source>
</evidence>
<proteinExistence type="predicted"/>
<evidence type="ECO:0000256" key="2">
    <source>
        <dbReference type="ARBA" id="ARBA00023125"/>
    </source>
</evidence>
<evidence type="ECO:0000313" key="6">
    <source>
        <dbReference type="Proteomes" id="UP001589647"/>
    </source>
</evidence>
<dbReference type="InterPro" id="IPR046532">
    <property type="entry name" value="DUF6597"/>
</dbReference>
<dbReference type="PROSITE" id="PS01124">
    <property type="entry name" value="HTH_ARAC_FAMILY_2"/>
    <property type="match status" value="1"/>
</dbReference>
<organism evidence="5 6">
    <name type="scientific">Nonomuraea spiralis</name>
    <dbReference type="NCBI Taxonomy" id="46182"/>
    <lineage>
        <taxon>Bacteria</taxon>
        <taxon>Bacillati</taxon>
        <taxon>Actinomycetota</taxon>
        <taxon>Actinomycetes</taxon>
        <taxon>Streptosporangiales</taxon>
        <taxon>Streptosporangiaceae</taxon>
        <taxon>Nonomuraea</taxon>
    </lineage>
</organism>
<protein>
    <submittedName>
        <fullName evidence="5">Helix-turn-helix domain-containing protein</fullName>
    </submittedName>
</protein>
<dbReference type="Pfam" id="PF20240">
    <property type="entry name" value="DUF6597"/>
    <property type="match status" value="1"/>
</dbReference>
<dbReference type="InterPro" id="IPR050204">
    <property type="entry name" value="AraC_XylS_family_regulators"/>
</dbReference>
<dbReference type="InterPro" id="IPR009057">
    <property type="entry name" value="Homeodomain-like_sf"/>
</dbReference>
<keyword evidence="6" id="KW-1185">Reference proteome</keyword>
<dbReference type="Pfam" id="PF12833">
    <property type="entry name" value="HTH_18"/>
    <property type="match status" value="1"/>
</dbReference>
<evidence type="ECO:0000256" key="3">
    <source>
        <dbReference type="ARBA" id="ARBA00023163"/>
    </source>
</evidence>
<evidence type="ECO:0000313" key="5">
    <source>
        <dbReference type="EMBL" id="MFB9210062.1"/>
    </source>
</evidence>
<name>A0ABV5IZR4_9ACTN</name>
<dbReference type="PROSITE" id="PS00041">
    <property type="entry name" value="HTH_ARAC_FAMILY_1"/>
    <property type="match status" value="1"/>
</dbReference>
<dbReference type="Proteomes" id="UP001589647">
    <property type="component" value="Unassembled WGS sequence"/>
</dbReference>
<accession>A0ABV5IZR4</accession>
<dbReference type="SUPFAM" id="SSF46689">
    <property type="entry name" value="Homeodomain-like"/>
    <property type="match status" value="1"/>
</dbReference>
<sequence>MSVEVPMTVPEGLRPLVEAVSVLRAEDPAAGERPPLVHLPDPGTSLIFRTTCAGHSDLLVIGPRTRASYHVGKDLPFCLRLRLRPGATRPLLGVPVSEVVDRVVRLGDLWGASCDPLTAALRHADGDHGLVLRHLEAALPARLSTDGARRELVQAAVRALRGRTGARREPLPALARHLAVSERHLRGLFADAVGLSPKRYERIERVRSALALGRADGRWADLATATGYYDQSHMTAEFRTLMGVTPAAFFQGRLPALQPC</sequence>
<gene>
    <name evidence="5" type="ORF">ACFFV7_53380</name>
</gene>